<dbReference type="EMBL" id="VCHE01000068">
    <property type="protein sequence ID" value="KAB2572943.1"/>
    <property type="molecule type" value="Genomic_DNA"/>
</dbReference>
<dbReference type="GO" id="GO:0019748">
    <property type="term" value="P:secondary metabolic process"/>
    <property type="evidence" value="ECO:0007669"/>
    <property type="project" value="TreeGrafter"/>
</dbReference>
<dbReference type="GO" id="GO:0016787">
    <property type="term" value="F:hydrolase activity"/>
    <property type="evidence" value="ECO:0007669"/>
    <property type="project" value="InterPro"/>
</dbReference>
<sequence length="361" mass="40244">MPLPTPLLTILTLLLLLHSPLPTCLASNHNDIPYYTLEEHWVSPALAPFLLQNHVIRALNLGSRASQLLPEVGPLRLASMDANNILIQTISHVPVPEALYLPNLTAQANDQLAARIAASPQPSRFRGFCILPMGLPGAAAEELRRCVRELGFVGALVDALLPNRQAYDAPAYDELWEVAVKLDVPIYLHPTPPNPSEVFDVGAGLYAPAVPGEYSEYEAASLGTWAWGWHERVGLSFIKMYLGGVFERFPRLQVVLGHMGELVPFFLDRTDRKVSGNRSVTFREVWGCNVYVTTSGMFSLDPMTTVLRTTDTKRIMYSVDWPLEFNEDGTKFMAELRDSGLVSEKEFEDIAFKNAKRLLRI</sequence>
<keyword evidence="4" id="KW-0732">Signal</keyword>
<name>A0A5N5D588_9PEZI</name>
<reference evidence="6 7" key="1">
    <citation type="journal article" date="2019" name="Sci. Rep.">
        <title>A multi-omics analysis of the grapevine pathogen Lasiodiplodia theobromae reveals that temperature affects the expression of virulence- and pathogenicity-related genes.</title>
        <authorList>
            <person name="Felix C."/>
            <person name="Meneses R."/>
            <person name="Goncalves M.F.M."/>
            <person name="Tilleman L."/>
            <person name="Duarte A.S."/>
            <person name="Jorrin-Novo J.V."/>
            <person name="Van de Peer Y."/>
            <person name="Deforce D."/>
            <person name="Van Nieuwerburgh F."/>
            <person name="Esteves A.C."/>
            <person name="Alves A."/>
        </authorList>
    </citation>
    <scope>NUCLEOTIDE SEQUENCE [LARGE SCALE GENOMIC DNA]</scope>
    <source>
        <strain evidence="6 7">LA-SOL3</strain>
    </source>
</reference>
<dbReference type="PANTHER" id="PTHR21240">
    <property type="entry name" value="2-AMINO-3-CARBOXYLMUCONATE-6-SEMIALDEHYDE DECARBOXYLASE"/>
    <property type="match status" value="1"/>
</dbReference>
<keyword evidence="2 3" id="KW-0456">Lyase</keyword>
<dbReference type="InterPro" id="IPR032466">
    <property type="entry name" value="Metal_Hydrolase"/>
</dbReference>
<dbReference type="InterPro" id="IPR006680">
    <property type="entry name" value="Amidohydro-rel"/>
</dbReference>
<feature type="chain" id="PRO_5024821119" evidence="4">
    <location>
        <begin position="27"/>
        <end position="361"/>
    </location>
</feature>
<gene>
    <name evidence="6" type="primary">orsB_0</name>
    <name evidence="6" type="ORF">DBV05_g8398</name>
</gene>
<evidence type="ECO:0000256" key="3">
    <source>
        <dbReference type="RuleBase" id="RU366045"/>
    </source>
</evidence>
<evidence type="ECO:0000259" key="5">
    <source>
        <dbReference type="Pfam" id="PF04909"/>
    </source>
</evidence>
<keyword evidence="7" id="KW-1185">Reference proteome</keyword>
<dbReference type="InterPro" id="IPR032465">
    <property type="entry name" value="ACMSD"/>
</dbReference>
<protein>
    <submittedName>
        <fullName evidence="6">Decarboxylase orsB</fullName>
    </submittedName>
</protein>
<organism evidence="6 7">
    <name type="scientific">Lasiodiplodia theobromae</name>
    <dbReference type="NCBI Taxonomy" id="45133"/>
    <lineage>
        <taxon>Eukaryota</taxon>
        <taxon>Fungi</taxon>
        <taxon>Dikarya</taxon>
        <taxon>Ascomycota</taxon>
        <taxon>Pezizomycotina</taxon>
        <taxon>Dothideomycetes</taxon>
        <taxon>Dothideomycetes incertae sedis</taxon>
        <taxon>Botryosphaeriales</taxon>
        <taxon>Botryosphaeriaceae</taxon>
        <taxon>Lasiodiplodia</taxon>
    </lineage>
</organism>
<dbReference type="PANTHER" id="PTHR21240:SF30">
    <property type="entry name" value="AMIDOHYDROLASE-RELATED DOMAIN-CONTAINING PROTEIN-RELATED"/>
    <property type="match status" value="1"/>
</dbReference>
<feature type="domain" description="Amidohydrolase-related" evidence="5">
    <location>
        <begin position="105"/>
        <end position="361"/>
    </location>
</feature>
<keyword evidence="1 3" id="KW-0210">Decarboxylase</keyword>
<evidence type="ECO:0000313" key="7">
    <source>
        <dbReference type="Proteomes" id="UP000325902"/>
    </source>
</evidence>
<proteinExistence type="inferred from homology"/>
<feature type="signal peptide" evidence="4">
    <location>
        <begin position="1"/>
        <end position="26"/>
    </location>
</feature>
<evidence type="ECO:0000256" key="1">
    <source>
        <dbReference type="ARBA" id="ARBA00022793"/>
    </source>
</evidence>
<evidence type="ECO:0000256" key="2">
    <source>
        <dbReference type="ARBA" id="ARBA00023239"/>
    </source>
</evidence>
<accession>A0A5N5D588</accession>
<dbReference type="AlphaFoldDB" id="A0A5N5D588"/>
<evidence type="ECO:0000256" key="4">
    <source>
        <dbReference type="SAM" id="SignalP"/>
    </source>
</evidence>
<comment type="caution">
    <text evidence="6">The sequence shown here is derived from an EMBL/GenBank/DDBJ whole genome shotgun (WGS) entry which is preliminary data.</text>
</comment>
<dbReference type="Gene3D" id="3.20.20.140">
    <property type="entry name" value="Metal-dependent hydrolases"/>
    <property type="match status" value="1"/>
</dbReference>
<dbReference type="Proteomes" id="UP000325902">
    <property type="component" value="Unassembled WGS sequence"/>
</dbReference>
<comment type="similarity">
    <text evidence="3">Belongs to the metallo-dependent hydrolases superfamily.</text>
</comment>
<dbReference type="GO" id="GO:0016831">
    <property type="term" value="F:carboxy-lyase activity"/>
    <property type="evidence" value="ECO:0007669"/>
    <property type="project" value="UniProtKB-KW"/>
</dbReference>
<dbReference type="Pfam" id="PF04909">
    <property type="entry name" value="Amidohydro_2"/>
    <property type="match status" value="1"/>
</dbReference>
<dbReference type="GO" id="GO:0005829">
    <property type="term" value="C:cytosol"/>
    <property type="evidence" value="ECO:0007669"/>
    <property type="project" value="TreeGrafter"/>
</dbReference>
<dbReference type="OrthoDB" id="432010at2759"/>
<dbReference type="SUPFAM" id="SSF51556">
    <property type="entry name" value="Metallo-dependent hydrolases"/>
    <property type="match status" value="1"/>
</dbReference>
<evidence type="ECO:0000313" key="6">
    <source>
        <dbReference type="EMBL" id="KAB2572943.1"/>
    </source>
</evidence>